<dbReference type="EMBL" id="BSXT01000577">
    <property type="protein sequence ID" value="GMF30409.1"/>
    <property type="molecule type" value="Genomic_DNA"/>
</dbReference>
<evidence type="ECO:0000313" key="2">
    <source>
        <dbReference type="EMBL" id="GMF30409.1"/>
    </source>
</evidence>
<evidence type="ECO:0000313" key="3">
    <source>
        <dbReference type="Proteomes" id="UP001165121"/>
    </source>
</evidence>
<feature type="compositionally biased region" description="Basic and acidic residues" evidence="1">
    <location>
        <begin position="47"/>
        <end position="56"/>
    </location>
</feature>
<keyword evidence="3" id="KW-1185">Reference proteome</keyword>
<sequence length="282" mass="31571">MDHLDPLSHDQDLYHFSHSENSATPKHPHETFRTPGHESPPSKRRSLPRDTTDSEGKGSALNWAHMAGEIDDDSCCDLDGSDLDDLEASEEAATSGGTGSNVKGEGVEAADVADEIFEAQMLDALSQSRSAECLNVLLGVYPLLPILDPAVRREPWLGVYRKERNNRRSHAGRRWKTVLELLIVATREGWCGLDILLDPFFPHFPKRVEKVTWYPGVDSSQANLADPNLRRLEPTELLEALDECNAEGPRRNHYRDTPQYHPARQVGRVPAKFYNMRVVGDA</sequence>
<accession>A0A9W6X412</accession>
<comment type="caution">
    <text evidence="2">The sequence shown here is derived from an EMBL/GenBank/DDBJ whole genome shotgun (WGS) entry which is preliminary data.</text>
</comment>
<gene>
    <name evidence="2" type="ORF">Pfra01_000673600</name>
</gene>
<evidence type="ECO:0000256" key="1">
    <source>
        <dbReference type="SAM" id="MobiDB-lite"/>
    </source>
</evidence>
<dbReference type="OrthoDB" id="125247at2759"/>
<dbReference type="Proteomes" id="UP001165121">
    <property type="component" value="Unassembled WGS sequence"/>
</dbReference>
<organism evidence="2 3">
    <name type="scientific">Phytophthora fragariaefolia</name>
    <dbReference type="NCBI Taxonomy" id="1490495"/>
    <lineage>
        <taxon>Eukaryota</taxon>
        <taxon>Sar</taxon>
        <taxon>Stramenopiles</taxon>
        <taxon>Oomycota</taxon>
        <taxon>Peronosporomycetes</taxon>
        <taxon>Peronosporales</taxon>
        <taxon>Peronosporaceae</taxon>
        <taxon>Phytophthora</taxon>
    </lineage>
</organism>
<protein>
    <submittedName>
        <fullName evidence="2">Unnamed protein product</fullName>
    </submittedName>
</protein>
<name>A0A9W6X412_9STRA</name>
<dbReference type="AlphaFoldDB" id="A0A9W6X412"/>
<reference evidence="2" key="1">
    <citation type="submission" date="2023-04" db="EMBL/GenBank/DDBJ databases">
        <title>Phytophthora fragariaefolia NBRC 109709.</title>
        <authorList>
            <person name="Ichikawa N."/>
            <person name="Sato H."/>
            <person name="Tonouchi N."/>
        </authorList>
    </citation>
    <scope>NUCLEOTIDE SEQUENCE</scope>
    <source>
        <strain evidence="2">NBRC 109709</strain>
    </source>
</reference>
<feature type="compositionally biased region" description="Basic and acidic residues" evidence="1">
    <location>
        <begin position="1"/>
        <end position="18"/>
    </location>
</feature>
<feature type="compositionally biased region" description="Basic and acidic residues" evidence="1">
    <location>
        <begin position="27"/>
        <end position="36"/>
    </location>
</feature>
<feature type="region of interest" description="Disordered" evidence="1">
    <location>
        <begin position="1"/>
        <end position="59"/>
    </location>
</feature>
<proteinExistence type="predicted"/>